<evidence type="ECO:0000256" key="2">
    <source>
        <dbReference type="ARBA" id="ARBA00022490"/>
    </source>
</evidence>
<comment type="similarity">
    <text evidence="11 13">Belongs to the RecU family.</text>
</comment>
<keyword evidence="5 13" id="KW-0255">Endonuclease</keyword>
<comment type="cofactor">
    <cofactor evidence="13">
        <name>Mg(2+)</name>
        <dbReference type="ChEBI" id="CHEBI:18420"/>
    </cofactor>
    <text evidence="13">Binds 1 Mg(2+) ion per subunit.</text>
</comment>
<keyword evidence="10 13" id="KW-0234">DNA repair</keyword>
<dbReference type="SUPFAM" id="SSF52980">
    <property type="entry name" value="Restriction endonuclease-like"/>
    <property type="match status" value="1"/>
</dbReference>
<feature type="binding site" evidence="13">
    <location>
        <position position="117"/>
    </location>
    <ligand>
        <name>Mg(2+)</name>
        <dbReference type="ChEBI" id="CHEBI:18420"/>
    </ligand>
</feature>
<dbReference type="GO" id="GO:0007059">
    <property type="term" value="P:chromosome segregation"/>
    <property type="evidence" value="ECO:0007669"/>
    <property type="project" value="UniProtKB-UniRule"/>
</dbReference>
<dbReference type="PIRSF" id="PIRSF037785">
    <property type="entry name" value="RecU"/>
    <property type="match status" value="1"/>
</dbReference>
<protein>
    <recommendedName>
        <fullName evidence="12 13">Holliday junction resolvase RecU</fullName>
        <ecNumber evidence="13">3.1.21.10</ecNumber>
    </recommendedName>
    <alternativeName>
        <fullName evidence="13">Recombination protein U homolog</fullName>
    </alternativeName>
</protein>
<dbReference type="GO" id="GO:0005737">
    <property type="term" value="C:cytoplasm"/>
    <property type="evidence" value="ECO:0007669"/>
    <property type="project" value="UniProtKB-SubCell"/>
</dbReference>
<dbReference type="GO" id="GO:0003676">
    <property type="term" value="F:nucleic acid binding"/>
    <property type="evidence" value="ECO:0007669"/>
    <property type="project" value="InterPro"/>
</dbReference>
<evidence type="ECO:0000256" key="5">
    <source>
        <dbReference type="ARBA" id="ARBA00022759"/>
    </source>
</evidence>
<sequence length="194" mass="23536">MKHFFKKQNNPSSYNIEIKQKNTIKSNLGLSLEEDINASNLAYKHQNKALIFKNAIPIQIVKVEYPKRQKAKIVEAYFRLNALPDYHGIYRNRYLSFDVKETHNNNYFPLQNISPHQINYLQQIKQFGGISFLIIHFKKYKEYFYLSIDDLNDYYQYNPKKKSIHYNFMKKNFWNIDYGYYPRLDYLKIVDKFI</sequence>
<dbReference type="AlphaFoldDB" id="A0A2S8NUY1"/>
<keyword evidence="9 13" id="KW-0233">DNA recombination</keyword>
<comment type="catalytic activity">
    <reaction evidence="13">
        <text>Endonucleolytic cleavage at a junction such as a reciprocal single-stranded crossover between two homologous DNA duplexes (Holliday junction).</text>
        <dbReference type="EC" id="3.1.21.10"/>
    </reaction>
</comment>
<keyword evidence="15" id="KW-1185">Reference proteome</keyword>
<dbReference type="Proteomes" id="UP000238672">
    <property type="component" value="Unassembled WGS sequence"/>
</dbReference>
<dbReference type="GO" id="GO:0008821">
    <property type="term" value="F:crossover junction DNA endonuclease activity"/>
    <property type="evidence" value="ECO:0007669"/>
    <property type="project" value="UniProtKB-EC"/>
</dbReference>
<evidence type="ECO:0000256" key="3">
    <source>
        <dbReference type="ARBA" id="ARBA00022722"/>
    </source>
</evidence>
<dbReference type="Pfam" id="PF03838">
    <property type="entry name" value="RecU"/>
    <property type="match status" value="1"/>
</dbReference>
<evidence type="ECO:0000256" key="9">
    <source>
        <dbReference type="ARBA" id="ARBA00023172"/>
    </source>
</evidence>
<comment type="subcellular location">
    <subcellularLocation>
        <location evidence="1 13">Cytoplasm</location>
    </subcellularLocation>
</comment>
<accession>A0A2S8NUY1</accession>
<comment type="caution">
    <text evidence="14">The sequence shown here is derived from an EMBL/GenBank/DDBJ whole genome shotgun (WGS) entry which is preliminary data.</text>
</comment>
<organism evidence="14 15">
    <name type="scientific">Candidatus Phytoplasma phoenicium</name>
    <dbReference type="NCBI Taxonomy" id="198422"/>
    <lineage>
        <taxon>Bacteria</taxon>
        <taxon>Bacillati</taxon>
        <taxon>Mycoplasmatota</taxon>
        <taxon>Mollicutes</taxon>
        <taxon>Acholeplasmatales</taxon>
        <taxon>Acholeplasmataceae</taxon>
        <taxon>Candidatus Phytoplasma</taxon>
        <taxon>16SrIX (Pigeon pea witches'-broom group)</taxon>
    </lineage>
</organism>
<reference evidence="14 15" key="1">
    <citation type="submission" date="2018-02" db="EMBL/GenBank/DDBJ databases">
        <title>Metagenomics reveals mixed infection of spiroplasma and phytoplasma in chicory.</title>
        <authorList>
            <person name="Polano C."/>
            <person name="Moruzzi S."/>
            <person name="Ermacora P."/>
            <person name="Ferrini F."/>
            <person name="Martini M."/>
            <person name="Firrao G."/>
        </authorList>
    </citation>
    <scope>NUCLEOTIDE SEQUENCE [LARGE SCALE GENOMIC DNA]</scope>
    <source>
        <strain evidence="14 15">ChiP</strain>
    </source>
</reference>
<feature type="binding site" evidence="13">
    <location>
        <position position="98"/>
    </location>
    <ligand>
        <name>Mg(2+)</name>
        <dbReference type="ChEBI" id="CHEBI:18420"/>
    </ligand>
</feature>
<evidence type="ECO:0000256" key="12">
    <source>
        <dbReference type="ARBA" id="ARBA00029523"/>
    </source>
</evidence>
<evidence type="ECO:0000313" key="15">
    <source>
        <dbReference type="Proteomes" id="UP000238672"/>
    </source>
</evidence>
<evidence type="ECO:0000256" key="10">
    <source>
        <dbReference type="ARBA" id="ARBA00023204"/>
    </source>
</evidence>
<dbReference type="NCBIfam" id="NF002581">
    <property type="entry name" value="PRK02234.1-2"/>
    <property type="match status" value="1"/>
</dbReference>
<evidence type="ECO:0000256" key="7">
    <source>
        <dbReference type="ARBA" id="ARBA00022801"/>
    </source>
</evidence>
<dbReference type="HAMAP" id="MF_00130">
    <property type="entry name" value="RecU"/>
    <property type="match status" value="1"/>
</dbReference>
<evidence type="ECO:0000256" key="11">
    <source>
        <dbReference type="ARBA" id="ARBA00023447"/>
    </source>
</evidence>
<dbReference type="GO" id="GO:0006310">
    <property type="term" value="P:DNA recombination"/>
    <property type="evidence" value="ECO:0007669"/>
    <property type="project" value="UniProtKB-UniRule"/>
</dbReference>
<feature type="site" description="Transition state stabilizer" evidence="13">
    <location>
        <position position="100"/>
    </location>
</feature>
<dbReference type="GO" id="GO:0006281">
    <property type="term" value="P:DNA repair"/>
    <property type="evidence" value="ECO:0007669"/>
    <property type="project" value="UniProtKB-UniRule"/>
</dbReference>
<dbReference type="CDD" id="cd22354">
    <property type="entry name" value="RecU-like"/>
    <property type="match status" value="1"/>
</dbReference>
<evidence type="ECO:0000256" key="8">
    <source>
        <dbReference type="ARBA" id="ARBA00022842"/>
    </source>
</evidence>
<dbReference type="EMBL" id="PUUG01000034">
    <property type="protein sequence ID" value="PQP79739.1"/>
    <property type="molecule type" value="Genomic_DNA"/>
</dbReference>
<keyword evidence="6 13" id="KW-0227">DNA damage</keyword>
<feature type="binding site" evidence="13">
    <location>
        <position position="85"/>
    </location>
    <ligand>
        <name>Mg(2+)</name>
        <dbReference type="ChEBI" id="CHEBI:18420"/>
    </ligand>
</feature>
<keyword evidence="7 13" id="KW-0378">Hydrolase</keyword>
<proteinExistence type="inferred from homology"/>
<dbReference type="InterPro" id="IPR004612">
    <property type="entry name" value="Resolv_RecU"/>
</dbReference>
<keyword evidence="4 13" id="KW-0479">Metal-binding</keyword>
<evidence type="ECO:0000313" key="14">
    <source>
        <dbReference type="EMBL" id="PQP79739.1"/>
    </source>
</evidence>
<dbReference type="Gene3D" id="3.40.1350.10">
    <property type="match status" value="1"/>
</dbReference>
<name>A0A2S8NUY1_9MOLU</name>
<keyword evidence="2 13" id="KW-0963">Cytoplasm</keyword>
<comment type="caution">
    <text evidence="13">Lacks conserved residue(s) required for the propagation of feature annotation.</text>
</comment>
<evidence type="ECO:0000256" key="13">
    <source>
        <dbReference type="HAMAP-Rule" id="MF_00130"/>
    </source>
</evidence>
<evidence type="ECO:0000256" key="6">
    <source>
        <dbReference type="ARBA" id="ARBA00022763"/>
    </source>
</evidence>
<comment type="function">
    <text evidence="13">Endonuclease that resolves Holliday junction intermediates in genetic recombination. Cleaves mobile four-strand junctions by introducing symmetrical nicks in paired strands. Promotes annealing of linear ssDNA with homologous dsDNA. Required for DNA repair, homologous recombination and chromosome segregation.</text>
</comment>
<evidence type="ECO:0000256" key="4">
    <source>
        <dbReference type="ARBA" id="ARBA00022723"/>
    </source>
</evidence>
<dbReference type="GO" id="GO:0000287">
    <property type="term" value="F:magnesium ion binding"/>
    <property type="evidence" value="ECO:0007669"/>
    <property type="project" value="UniProtKB-UniRule"/>
</dbReference>
<evidence type="ECO:0000256" key="1">
    <source>
        <dbReference type="ARBA" id="ARBA00004496"/>
    </source>
</evidence>
<keyword evidence="3 13" id="KW-0540">Nuclease</keyword>
<dbReference type="InterPro" id="IPR011856">
    <property type="entry name" value="tRNA_endonuc-like_dom_sf"/>
</dbReference>
<dbReference type="InterPro" id="IPR011335">
    <property type="entry name" value="Restrct_endonuc-II-like"/>
</dbReference>
<dbReference type="EC" id="3.1.21.10" evidence="13"/>
<keyword evidence="8 13" id="KW-0460">Magnesium</keyword>
<gene>
    <name evidence="13" type="primary">recU</name>
    <name evidence="14" type="ORF">C6B37_01365</name>
</gene>